<keyword evidence="3" id="KW-1185">Reference proteome</keyword>
<dbReference type="InterPro" id="IPR009836">
    <property type="entry name" value="GRDP-like"/>
</dbReference>
<reference evidence="2 3" key="1">
    <citation type="journal article" date="2018" name="Nat. Ecol. Evol.">
        <title>Pezizomycetes genomes reveal the molecular basis of ectomycorrhizal truffle lifestyle.</title>
        <authorList>
            <person name="Murat C."/>
            <person name="Payen T."/>
            <person name="Noel B."/>
            <person name="Kuo A."/>
            <person name="Morin E."/>
            <person name="Chen J."/>
            <person name="Kohler A."/>
            <person name="Krizsan K."/>
            <person name="Balestrini R."/>
            <person name="Da Silva C."/>
            <person name="Montanini B."/>
            <person name="Hainaut M."/>
            <person name="Levati E."/>
            <person name="Barry K.W."/>
            <person name="Belfiori B."/>
            <person name="Cichocki N."/>
            <person name="Clum A."/>
            <person name="Dockter R.B."/>
            <person name="Fauchery L."/>
            <person name="Guy J."/>
            <person name="Iotti M."/>
            <person name="Le Tacon F."/>
            <person name="Lindquist E.A."/>
            <person name="Lipzen A."/>
            <person name="Malagnac F."/>
            <person name="Mello A."/>
            <person name="Molinier V."/>
            <person name="Miyauchi S."/>
            <person name="Poulain J."/>
            <person name="Riccioni C."/>
            <person name="Rubini A."/>
            <person name="Sitrit Y."/>
            <person name="Splivallo R."/>
            <person name="Traeger S."/>
            <person name="Wang M."/>
            <person name="Zifcakova L."/>
            <person name="Wipf D."/>
            <person name="Zambonelli A."/>
            <person name="Paolocci F."/>
            <person name="Nowrousian M."/>
            <person name="Ottonello S."/>
            <person name="Baldrian P."/>
            <person name="Spatafora J.W."/>
            <person name="Henrissat B."/>
            <person name="Nagy L.G."/>
            <person name="Aury J.M."/>
            <person name="Wincker P."/>
            <person name="Grigoriev I.V."/>
            <person name="Bonfante P."/>
            <person name="Martin F.M."/>
        </authorList>
    </citation>
    <scope>NUCLEOTIDE SEQUENCE [LARGE SCALE GENOMIC DNA]</scope>
    <source>
        <strain evidence="2 3">RN42</strain>
    </source>
</reference>
<evidence type="ECO:0000313" key="2">
    <source>
        <dbReference type="EMBL" id="RPA72289.1"/>
    </source>
</evidence>
<dbReference type="PANTHER" id="PTHR34365:SF7">
    <property type="entry name" value="GLYCINE-RICH DOMAIN-CONTAINING PROTEIN 1"/>
    <property type="match status" value="1"/>
</dbReference>
<dbReference type="OrthoDB" id="2684236at2759"/>
<protein>
    <submittedName>
        <fullName evidence="2">Uncharacterized protein</fullName>
    </submittedName>
</protein>
<feature type="compositionally biased region" description="Low complexity" evidence="1">
    <location>
        <begin position="55"/>
        <end position="64"/>
    </location>
</feature>
<dbReference type="AlphaFoldDB" id="A0A3N4HDD5"/>
<accession>A0A3N4HDD5</accession>
<dbReference type="Proteomes" id="UP000275078">
    <property type="component" value="Unassembled WGS sequence"/>
</dbReference>
<gene>
    <name evidence="2" type="ORF">BJ508DRAFT_76431</name>
</gene>
<evidence type="ECO:0000313" key="3">
    <source>
        <dbReference type="Proteomes" id="UP000275078"/>
    </source>
</evidence>
<name>A0A3N4HDD5_ASCIM</name>
<evidence type="ECO:0000256" key="1">
    <source>
        <dbReference type="SAM" id="MobiDB-lite"/>
    </source>
</evidence>
<organism evidence="2 3">
    <name type="scientific">Ascobolus immersus RN42</name>
    <dbReference type="NCBI Taxonomy" id="1160509"/>
    <lineage>
        <taxon>Eukaryota</taxon>
        <taxon>Fungi</taxon>
        <taxon>Dikarya</taxon>
        <taxon>Ascomycota</taxon>
        <taxon>Pezizomycotina</taxon>
        <taxon>Pezizomycetes</taxon>
        <taxon>Pezizales</taxon>
        <taxon>Ascobolaceae</taxon>
        <taxon>Ascobolus</taxon>
    </lineage>
</organism>
<proteinExistence type="predicted"/>
<dbReference type="EMBL" id="ML119868">
    <property type="protein sequence ID" value="RPA72289.1"/>
    <property type="molecule type" value="Genomic_DNA"/>
</dbReference>
<feature type="region of interest" description="Disordered" evidence="1">
    <location>
        <begin position="1"/>
        <end position="90"/>
    </location>
</feature>
<dbReference type="STRING" id="1160509.A0A3N4HDD5"/>
<sequence length="533" mass="60114">MGITLPFLTPRAPTKSHSRNTSVSTLYTPPIPHARDIPDPDIFRYLPPARRSHSSETSSTPSKTSSDKSDTSTLAPSTVPSVPPPQHPHDLIPNLSELTVHLELLGCIAELRRKVENCSDSDFALGLNAIFLSQHEHTADQLRLERWKRFLVIAAARWEVWFKAWGAGGCEWSTSTIPPLEVLAIWHAFLLNPRCYRQYCNGVFGEELGETVWAASAFRWRIIHDLIDNYTFTYHHPSAARRSFEAMTAHPADIFAQLTASTVDLTTAYTYTVYMPANGKHLLRTTSYLWPKTTFSTPLEASADEETIHLSLASTPFPTHLSASPAVTDKAASTYIHLPLAVLRQGVYIHSIHTHNLLIRSPSLSHTLTTGRRQFARFFTLIAKFPGTIFVPTPVVDLVWHTLLLDPVRYESYCLISTAGHRVITRTPLDCFKGFAKMYIGRKHENGIGRFINHDDSLPEEGLVEGRDCTRLAYRRVWWKDWLKRKMGGEGLTWGGCCCWGCEANKMGGEDTDGMVKAWKRVEHERRKELGLI</sequence>
<feature type="compositionally biased region" description="Basic and acidic residues" evidence="1">
    <location>
        <begin position="33"/>
        <end position="42"/>
    </location>
</feature>
<dbReference type="PANTHER" id="PTHR34365">
    <property type="entry name" value="ENOLASE (DUF1399)"/>
    <property type="match status" value="1"/>
</dbReference>